<dbReference type="AlphaFoldDB" id="A0A8S3WHZ9"/>
<feature type="region of interest" description="Disordered" evidence="1">
    <location>
        <begin position="49"/>
        <end position="111"/>
    </location>
</feature>
<evidence type="ECO:0000256" key="1">
    <source>
        <dbReference type="SAM" id="MobiDB-lite"/>
    </source>
</evidence>
<feature type="compositionally biased region" description="Basic residues" evidence="1">
    <location>
        <begin position="102"/>
        <end position="111"/>
    </location>
</feature>
<dbReference type="EMBL" id="CAJQZP010000397">
    <property type="protein sequence ID" value="CAG4959440.1"/>
    <property type="molecule type" value="Genomic_DNA"/>
</dbReference>
<sequence length="111" mass="12240">MADFRRQGVNDQQIVDLLVDSEFEDEAADINEIDDGLMAGISSVLSRDKDLLDSGSSSVKRSELESSDSDSQSKLSDNDMTPAPSLQRKGRDRGMQQCGAMRRSRGITSRR</sequence>
<name>A0A8S3WHZ9_PARAO</name>
<proteinExistence type="predicted"/>
<dbReference type="Proteomes" id="UP000691718">
    <property type="component" value="Unassembled WGS sequence"/>
</dbReference>
<evidence type="ECO:0000313" key="2">
    <source>
        <dbReference type="EMBL" id="CAG4959440.1"/>
    </source>
</evidence>
<feature type="compositionally biased region" description="Low complexity" evidence="1">
    <location>
        <begin position="69"/>
        <end position="79"/>
    </location>
</feature>
<accession>A0A8S3WHZ9</accession>
<organism evidence="2 3">
    <name type="scientific">Parnassius apollo</name>
    <name type="common">Apollo butterfly</name>
    <name type="synonym">Papilio apollo</name>
    <dbReference type="NCBI Taxonomy" id="110799"/>
    <lineage>
        <taxon>Eukaryota</taxon>
        <taxon>Metazoa</taxon>
        <taxon>Ecdysozoa</taxon>
        <taxon>Arthropoda</taxon>
        <taxon>Hexapoda</taxon>
        <taxon>Insecta</taxon>
        <taxon>Pterygota</taxon>
        <taxon>Neoptera</taxon>
        <taxon>Endopterygota</taxon>
        <taxon>Lepidoptera</taxon>
        <taxon>Glossata</taxon>
        <taxon>Ditrysia</taxon>
        <taxon>Papilionoidea</taxon>
        <taxon>Papilionidae</taxon>
        <taxon>Parnassiinae</taxon>
        <taxon>Parnassini</taxon>
        <taxon>Parnassius</taxon>
        <taxon>Parnassius</taxon>
    </lineage>
</organism>
<protein>
    <submittedName>
        <fullName evidence="2">(apollo) hypothetical protein</fullName>
    </submittedName>
</protein>
<keyword evidence="3" id="KW-1185">Reference proteome</keyword>
<gene>
    <name evidence="2" type="ORF">PAPOLLO_LOCUS6155</name>
</gene>
<reference evidence="2" key="1">
    <citation type="submission" date="2021-04" db="EMBL/GenBank/DDBJ databases">
        <authorList>
            <person name="Tunstrom K."/>
        </authorList>
    </citation>
    <scope>NUCLEOTIDE SEQUENCE</scope>
</reference>
<evidence type="ECO:0000313" key="3">
    <source>
        <dbReference type="Proteomes" id="UP000691718"/>
    </source>
</evidence>
<comment type="caution">
    <text evidence="2">The sequence shown here is derived from an EMBL/GenBank/DDBJ whole genome shotgun (WGS) entry which is preliminary data.</text>
</comment>